<dbReference type="PANTHER" id="PTHR45615">
    <property type="entry name" value="MYOSIN HEAVY CHAIN, NON-MUSCLE"/>
    <property type="match status" value="1"/>
</dbReference>
<dbReference type="Gene3D" id="3.30.450.40">
    <property type="match status" value="1"/>
</dbReference>
<dbReference type="InterPro" id="IPR029016">
    <property type="entry name" value="GAF-like_dom_sf"/>
</dbReference>
<dbReference type="InterPro" id="IPR003018">
    <property type="entry name" value="GAF"/>
</dbReference>
<sequence length="2077" mass="244327">MEGMDLNCAWRSAECVTSLYDRVRELELRNAELEAEVMQWRDQSRQSHMTDASTSVDLAKAIRERDEWRDRFKQQDDISRRLQKRVDAMQEEHKEQVAKLQERCLFDPNGPKRVQVCVASLQKTLDNRVQEHELMHQRLRETLDINAALTRANAAMEQERASFVGAIARHNAHRMFTLLHLRRKDVMVAAWSAWSRSTIRVSERQAREEGIQRLALVVKQSKQQRLQRQIIRFTLQRARSTRSQVIKAWAFQTLAMRLARHRALDSYHASCRLIVSNAFETWHERSVRRAKCTKVLLQLCDNHKRRRVHRGFHTWVQASRTLLIEMILLKCDVVEAEKANVVAELEGLKQNLSVSLAAQRSWEQTVRDLEIEHATAASNQNQMLNEWTTRLAVIYERGTSRRLQGLIFHAWKLRDVHRRHVRALVAHVQAQKLRALVRQWRQSLQTRHAATPMQHMQKRRHGRIQRETFAWWASQTRRAATRRRKLTHRRQLQAATSMQRHWRLWRESVARSVERKARGASALHALAGMVGLHIQQRSFKAWEATVMGLVQRDLRLKWVVDTALSQSRMHRLGHVLARWKRYATLQRKRTVSLAFQARRRLDRFHVWAHSVWRMWFEQCVVQIHRRSALAEIVGRLRHRWLRRAVSRWAANGHLIAMHARFEQTVDELNRSIRLLQEHIQHQQAQHRSEADAMEVTMQITEESHQRAMAISATEWSQKLHQVQVDLERTEALRDALEGAAAEWHGHAELELLRGQALEMMLMESQAQWQHSFDLQSMQHHRHHMLEEDARSAIYRLDDVVRRMAAAWDAETRLHRDKLLEMSIAHDQMQAKVGAHALECLLQRTTVYCLNRWKAFVSMTKATKAKVSHVMAVLQANHVALVYDRWKQFHRMHQARKQLCAKWHHIHASTLVTTAFRAWAANAADRRKLATMLQLFGVSMVRKTYEFVWRQWHRTASERKQARMLWTRAVAHLSKHWYQVGLRRWKDVADAIASAKRAQFRIEALDHATNTVQRKWNHIVCRQVLVWWRDNVSSIRRQRELLKRCATRFQHFAVGQVFEVWRKNAWVQRRDRFACDLLVGLCLRHCVQSAWVQWRQHRLVSAQLETQRMHEAYRVTQQELLAAKTAIESLTSHVASSQATTASLCDTTKQLKLQLQASKCMHMFQSTIRTSFSEWKRVTAIFKQTKGNVRLIVRRMQRLHQAMVLDMWKAFIIRRHAKAGRAVAATALHRTWSHRQAWRAWVLYVHQTKRLQQKCQWIAQALATTSARYVWKTWRGFQQHQRRACDRLVAVSMALEGARTRRTWLKWCSHIHLLKAQDEAIRNKATRVLLYLRSRTASTVRRSLDTWHQFVARQRTKRSHDVLCRRWICRSMWRRWRCRIDQDRQYRKVLVQFTRRVLRHSWTRWQLGLAKWTKHTLESQMAKDRDEWERERGEVGRRAMAMEEQVQQVCAELAGKERALQDLQTHLLAVEISRDVKYHHHHVVEEKLTTVLTSTRQAMTLQLNLRKAWSMWTALVRRRRVTRERAFEWLEIKQRAQLETLFSSWKAHLVAFRRRLRLELKFKRRRLDQAVERWRVRTASRLQLKAAVTTVVQHAKHKYTRELALAWRHWLVHVTLDAQHIKQCNVLASTQKCAADLRAKWGLSLIVWRLRWVHVRKTTWGFQRWKLAAIQHAWRAKLQYTVGQLDQAHQLLLDEQEAVLAQREHMVLPLRATWRALSQAKTLEQLFDAVASPCLADTSGMLYLVDPVKQELWSIVKKSTQMVTAPVHVGIAGFVVGSGATCRTPAVAQDTRFHPLVDQYVVNSIMASATSSVVDRIQMVCVPIVSDDGVVWGVVQMAYLYDAVEVFIVCHACASAVECVLHDLLKSSRDAVAARSPSKLIKLFKQHKQWRKYYLDVEIRLRQAQDELKQVEGTHTQHLQTLQEHLHNERDAAEATVGRLRDQLQQKELDLQAQIHALERQTASDQRERKAKEDELHHVIWTLQNEHQLTRARDLISSARHAATVDILPPRPPDDSSTTHVLLAEIQALKNQLVRAETDAQFLSKTIRVAIKYHGNLPDVMVAEVKRIGRRLKKVTSE</sequence>
<dbReference type="VEuPathDB" id="FungiDB:H257_00978"/>
<organism evidence="3">
    <name type="scientific">Aphanomyces astaci</name>
    <name type="common">Crayfish plague agent</name>
    <dbReference type="NCBI Taxonomy" id="112090"/>
    <lineage>
        <taxon>Eukaryota</taxon>
        <taxon>Sar</taxon>
        <taxon>Stramenopiles</taxon>
        <taxon>Oomycota</taxon>
        <taxon>Saprolegniomycetes</taxon>
        <taxon>Saprolegniales</taxon>
        <taxon>Verrucalvaceae</taxon>
        <taxon>Aphanomyces</taxon>
    </lineage>
</organism>
<feature type="coiled-coil region" evidence="1">
    <location>
        <begin position="2018"/>
        <end position="2045"/>
    </location>
</feature>
<feature type="coiled-coil region" evidence="1">
    <location>
        <begin position="658"/>
        <end position="685"/>
    </location>
</feature>
<evidence type="ECO:0000259" key="2">
    <source>
        <dbReference type="SMART" id="SM00065"/>
    </source>
</evidence>
<name>W4H5T4_APHAT</name>
<dbReference type="SMART" id="SM00065">
    <property type="entry name" value="GAF"/>
    <property type="match status" value="1"/>
</dbReference>
<keyword evidence="1" id="KW-0175">Coiled coil</keyword>
<dbReference type="OrthoDB" id="62542at2759"/>
<feature type="coiled-coil region" evidence="1">
    <location>
        <begin position="1893"/>
        <end position="1974"/>
    </location>
</feature>
<feature type="domain" description="GAF" evidence="2">
    <location>
        <begin position="1717"/>
        <end position="1868"/>
    </location>
</feature>
<reference evidence="3" key="1">
    <citation type="submission" date="2013-12" db="EMBL/GenBank/DDBJ databases">
        <title>The Genome Sequence of Aphanomyces astaci APO3.</title>
        <authorList>
            <consortium name="The Broad Institute Genomics Platform"/>
            <person name="Russ C."/>
            <person name="Tyler B."/>
            <person name="van West P."/>
            <person name="Dieguez-Uribeondo J."/>
            <person name="Young S.K."/>
            <person name="Zeng Q."/>
            <person name="Gargeya S."/>
            <person name="Fitzgerald M."/>
            <person name="Abouelleil A."/>
            <person name="Alvarado L."/>
            <person name="Chapman S.B."/>
            <person name="Gainer-Dewar J."/>
            <person name="Goldberg J."/>
            <person name="Griggs A."/>
            <person name="Gujja S."/>
            <person name="Hansen M."/>
            <person name="Howarth C."/>
            <person name="Imamovic A."/>
            <person name="Ireland A."/>
            <person name="Larimer J."/>
            <person name="McCowan C."/>
            <person name="Murphy C."/>
            <person name="Pearson M."/>
            <person name="Poon T.W."/>
            <person name="Priest M."/>
            <person name="Roberts A."/>
            <person name="Saif S."/>
            <person name="Shea T."/>
            <person name="Sykes S."/>
            <person name="Wortman J."/>
            <person name="Nusbaum C."/>
            <person name="Birren B."/>
        </authorList>
    </citation>
    <scope>NUCLEOTIDE SEQUENCE [LARGE SCALE GENOMIC DNA]</scope>
    <source>
        <strain evidence="3">APO3</strain>
    </source>
</reference>
<dbReference type="EMBL" id="KI913115">
    <property type="protein sequence ID" value="ETV87380.1"/>
    <property type="molecule type" value="Genomic_DNA"/>
</dbReference>
<dbReference type="PANTHER" id="PTHR45615:SF80">
    <property type="entry name" value="GRIP DOMAIN-CONTAINING PROTEIN"/>
    <property type="match status" value="1"/>
</dbReference>
<dbReference type="RefSeq" id="XP_009822243.1">
    <property type="nucleotide sequence ID" value="XM_009823941.1"/>
</dbReference>
<evidence type="ECO:0000256" key="1">
    <source>
        <dbReference type="SAM" id="Coils"/>
    </source>
</evidence>
<dbReference type="SUPFAM" id="SSF55781">
    <property type="entry name" value="GAF domain-like"/>
    <property type="match status" value="1"/>
</dbReference>
<feature type="coiled-coil region" evidence="1">
    <location>
        <begin position="16"/>
        <end position="43"/>
    </location>
</feature>
<gene>
    <name evidence="3" type="ORF">H257_00978</name>
</gene>
<protein>
    <recommendedName>
        <fullName evidence="2">GAF domain-containing protein</fullName>
    </recommendedName>
</protein>
<evidence type="ECO:0000313" key="3">
    <source>
        <dbReference type="EMBL" id="ETV87380.1"/>
    </source>
</evidence>
<dbReference type="GeneID" id="20802974"/>
<accession>W4H5T4</accession>
<proteinExistence type="predicted"/>